<dbReference type="GO" id="GO:0055085">
    <property type="term" value="P:transmembrane transport"/>
    <property type="evidence" value="ECO:0007669"/>
    <property type="project" value="InterPro"/>
</dbReference>
<sequence length="241" mass="27020">MEKQTKAPEIPDFLKFVFGGCSGMMATTVVQPLDLVKNRMQLSQASAEGAPRSTFSVVKNILKQEGVLGFYNGLSAGLLRQATYTTTRLGTYSFLSDQEGLFTLWRGCTPTVIRAMVVNATQLATYAQVKQKLLETKMMKDDLFCNFCSSMISGLATTITSLPVDIAKTRIQNMKTVDGRPEYKNALDVWLKIARTEGPQALWKGFTPYYIRIAPHTVLMFIFFEQINRTYLSYKRDGSSL</sequence>
<comment type="subcellular location">
    <subcellularLocation>
        <location evidence="1">Membrane</location>
        <topology evidence="1">Multi-pass membrane protein</topology>
    </subcellularLocation>
</comment>
<dbReference type="STRING" id="6337.A0A0V0YKE1"/>
<dbReference type="PROSITE" id="PS50920">
    <property type="entry name" value="SOLCAR"/>
    <property type="match status" value="2"/>
</dbReference>
<dbReference type="InterPro" id="IPR050391">
    <property type="entry name" value="Mito_Metabolite_Transporter"/>
</dbReference>
<reference evidence="10 11" key="1">
    <citation type="submission" date="2015-01" db="EMBL/GenBank/DDBJ databases">
        <title>Evolution of Trichinella species and genotypes.</title>
        <authorList>
            <person name="Korhonen P.K."/>
            <person name="Edoardo P."/>
            <person name="Giuseppe L.R."/>
            <person name="Gasser R.B."/>
        </authorList>
    </citation>
    <scope>NUCLEOTIDE SEQUENCE [LARGE SCALE GENOMIC DNA]</scope>
    <source>
        <strain evidence="10">ISS141</strain>
    </source>
</reference>
<feature type="repeat" description="Solcar" evidence="8">
    <location>
        <begin position="14"/>
        <end position="98"/>
    </location>
</feature>
<feature type="repeat" description="Solcar" evidence="8">
    <location>
        <begin position="141"/>
        <end position="230"/>
    </location>
</feature>
<evidence type="ECO:0000256" key="9">
    <source>
        <dbReference type="RuleBase" id="RU000488"/>
    </source>
</evidence>
<organism evidence="10 11">
    <name type="scientific">Trichinella pseudospiralis</name>
    <name type="common">Parasitic roundworm</name>
    <dbReference type="NCBI Taxonomy" id="6337"/>
    <lineage>
        <taxon>Eukaryota</taxon>
        <taxon>Metazoa</taxon>
        <taxon>Ecdysozoa</taxon>
        <taxon>Nematoda</taxon>
        <taxon>Enoplea</taxon>
        <taxon>Dorylaimia</taxon>
        <taxon>Trichinellida</taxon>
        <taxon>Trichinellidae</taxon>
        <taxon>Trichinella</taxon>
    </lineage>
</organism>
<evidence type="ECO:0000256" key="8">
    <source>
        <dbReference type="PROSITE-ProRule" id="PRU00282"/>
    </source>
</evidence>
<protein>
    <submittedName>
        <fullName evidence="10">Mitochondrial 2-oxoglutarate/malate carrier protein</fullName>
    </submittedName>
</protein>
<dbReference type="SUPFAM" id="SSF103506">
    <property type="entry name" value="Mitochondrial carrier"/>
    <property type="match status" value="1"/>
</dbReference>
<dbReference type="EMBL" id="JYDU01000009">
    <property type="protein sequence ID" value="KRY00250.1"/>
    <property type="molecule type" value="Genomic_DNA"/>
</dbReference>
<gene>
    <name evidence="10" type="primary">SLC25A11</name>
    <name evidence="10" type="ORF">T4E_5222</name>
</gene>
<keyword evidence="7 8" id="KW-0472">Membrane</keyword>
<comment type="similarity">
    <text evidence="2 9">Belongs to the mitochondrial carrier (TC 2.A.29) family.</text>
</comment>
<evidence type="ECO:0000313" key="11">
    <source>
        <dbReference type="Proteomes" id="UP000054815"/>
    </source>
</evidence>
<dbReference type="Pfam" id="PF00153">
    <property type="entry name" value="Mito_carr"/>
    <property type="match status" value="3"/>
</dbReference>
<keyword evidence="5" id="KW-0677">Repeat</keyword>
<dbReference type="GO" id="GO:0016020">
    <property type="term" value="C:membrane"/>
    <property type="evidence" value="ECO:0007669"/>
    <property type="project" value="UniProtKB-SubCell"/>
</dbReference>
<evidence type="ECO:0000256" key="4">
    <source>
        <dbReference type="ARBA" id="ARBA00022692"/>
    </source>
</evidence>
<keyword evidence="4 8" id="KW-0812">Transmembrane</keyword>
<name>A0A0V0YKE1_TRIPS</name>
<dbReference type="Gene3D" id="1.50.40.10">
    <property type="entry name" value="Mitochondrial carrier domain"/>
    <property type="match status" value="2"/>
</dbReference>
<evidence type="ECO:0000256" key="1">
    <source>
        <dbReference type="ARBA" id="ARBA00004141"/>
    </source>
</evidence>
<keyword evidence="6" id="KW-1133">Transmembrane helix</keyword>
<dbReference type="AlphaFoldDB" id="A0A0V0YKE1"/>
<dbReference type="PRINTS" id="PR00784">
    <property type="entry name" value="MTUNCOUPLING"/>
</dbReference>
<comment type="caution">
    <text evidence="10">The sequence shown here is derived from an EMBL/GenBank/DDBJ whole genome shotgun (WGS) entry which is preliminary data.</text>
</comment>
<accession>A0A0V0YKE1</accession>
<dbReference type="PANTHER" id="PTHR45618">
    <property type="entry name" value="MITOCHONDRIAL DICARBOXYLATE CARRIER-RELATED"/>
    <property type="match status" value="1"/>
</dbReference>
<proteinExistence type="inferred from homology"/>
<evidence type="ECO:0000256" key="3">
    <source>
        <dbReference type="ARBA" id="ARBA00022448"/>
    </source>
</evidence>
<dbReference type="InterPro" id="IPR018108">
    <property type="entry name" value="MCP_transmembrane"/>
</dbReference>
<evidence type="ECO:0000256" key="5">
    <source>
        <dbReference type="ARBA" id="ARBA00022737"/>
    </source>
</evidence>
<evidence type="ECO:0000256" key="7">
    <source>
        <dbReference type="ARBA" id="ARBA00023136"/>
    </source>
</evidence>
<evidence type="ECO:0000256" key="2">
    <source>
        <dbReference type="ARBA" id="ARBA00006375"/>
    </source>
</evidence>
<evidence type="ECO:0000313" key="10">
    <source>
        <dbReference type="EMBL" id="KRY00250.1"/>
    </source>
</evidence>
<keyword evidence="3 9" id="KW-0813">Transport</keyword>
<dbReference type="Proteomes" id="UP000054815">
    <property type="component" value="Unassembled WGS sequence"/>
</dbReference>
<dbReference type="InterPro" id="IPR023395">
    <property type="entry name" value="MCP_dom_sf"/>
</dbReference>
<evidence type="ECO:0000256" key="6">
    <source>
        <dbReference type="ARBA" id="ARBA00022989"/>
    </source>
</evidence>
<dbReference type="InterPro" id="IPR002067">
    <property type="entry name" value="MCP"/>
</dbReference>